<dbReference type="PANTHER" id="PTHR21581:SF6">
    <property type="entry name" value="TRAFFICKING PROTEIN PARTICLE COMPLEX SUBUNIT 12"/>
    <property type="match status" value="1"/>
</dbReference>
<accession>A0A6B0YYH4</accession>
<gene>
    <name evidence="13" type="ORF">F4Y42_19925</name>
</gene>
<dbReference type="InterPro" id="IPR018044">
    <property type="entry name" value="Peptidase_S11"/>
</dbReference>
<dbReference type="EMBL" id="VXRG01000168">
    <property type="protein sequence ID" value="MXY95713.1"/>
    <property type="molecule type" value="Genomic_DNA"/>
</dbReference>
<name>A0A6B0YYH4_9CHLR</name>
<sequence length="412" mass="44824">MPRDTFNRASIRDSSSSPTIDPAPRRPLTFGSLLTVLPFLCLTAFFLCGFGPPTIVDRDVAPRQRFTVGQLGQIQQAHVAPPGISAVSVLVYDLETGSVLMNKAEQLPVSPASLAKLMTALLILEQDRLSDLVTIHGADLVGEAAMGLRAGEELFVEELLWGMLIPSGNDAAMALARHHSGLVESFVASMNLRAGDLGMYNTLFHNPHGFDADGQVSSAEDLLILVKLLWEYPLFREIVGTAATTVAGHELQTTNRLLGSYPGINGVKTGTTWQSGQSLIAGLEEGGHQLFALVLGSVDRYHDMRLVLQAVQGNYGWVPLQLPERPTALDRLFDTAGNRWFLRADGISIDPAALEAGPFFEALLSGWERQELQVFRRLHPPPSGVWITGMPAGVLEWRLGDTLIATQRLFVE</sequence>
<keyword evidence="13" id="KW-0645">Protease</keyword>
<evidence type="ECO:0000256" key="10">
    <source>
        <dbReference type="SAM" id="MobiDB-lite"/>
    </source>
</evidence>
<dbReference type="AlphaFoldDB" id="A0A6B0YYH4"/>
<evidence type="ECO:0000256" key="9">
    <source>
        <dbReference type="RuleBase" id="RU004016"/>
    </source>
</evidence>
<dbReference type="Gene3D" id="3.40.710.10">
    <property type="entry name" value="DD-peptidase/beta-lactamase superfamily"/>
    <property type="match status" value="1"/>
</dbReference>
<keyword evidence="2" id="KW-0732">Signal</keyword>
<dbReference type="InterPro" id="IPR001967">
    <property type="entry name" value="Peptidase_S11_N"/>
</dbReference>
<keyword evidence="11" id="KW-0472">Membrane</keyword>
<organism evidence="13">
    <name type="scientific">Caldilineaceae bacterium SB0664_bin_27</name>
    <dbReference type="NCBI Taxonomy" id="2605260"/>
    <lineage>
        <taxon>Bacteria</taxon>
        <taxon>Bacillati</taxon>
        <taxon>Chloroflexota</taxon>
        <taxon>Caldilineae</taxon>
        <taxon>Caldilineales</taxon>
        <taxon>Caldilineaceae</taxon>
    </lineage>
</organism>
<dbReference type="PANTHER" id="PTHR21581">
    <property type="entry name" value="D-ALANYL-D-ALANINE CARBOXYPEPTIDASE"/>
    <property type="match status" value="1"/>
</dbReference>
<proteinExistence type="inferred from homology"/>
<keyword evidence="11" id="KW-0812">Transmembrane</keyword>
<evidence type="ECO:0000256" key="11">
    <source>
        <dbReference type="SAM" id="Phobius"/>
    </source>
</evidence>
<evidence type="ECO:0000256" key="8">
    <source>
        <dbReference type="PIRSR" id="PIRSR618044-2"/>
    </source>
</evidence>
<feature type="active site" evidence="7">
    <location>
        <position position="167"/>
    </location>
</feature>
<feature type="active site" description="Acyl-ester intermediate" evidence="7">
    <location>
        <position position="113"/>
    </location>
</feature>
<dbReference type="GO" id="GO:0006508">
    <property type="term" value="P:proteolysis"/>
    <property type="evidence" value="ECO:0007669"/>
    <property type="project" value="InterPro"/>
</dbReference>
<keyword evidence="3" id="KW-0378">Hydrolase</keyword>
<reference evidence="13" key="1">
    <citation type="submission" date="2019-09" db="EMBL/GenBank/DDBJ databases">
        <title>Characterisation of the sponge microbiome using genome-centric metagenomics.</title>
        <authorList>
            <person name="Engelberts J.P."/>
            <person name="Robbins S.J."/>
            <person name="De Goeij J.M."/>
            <person name="Aranda M."/>
            <person name="Bell S.C."/>
            <person name="Webster N.S."/>
        </authorList>
    </citation>
    <scope>NUCLEOTIDE SEQUENCE</scope>
    <source>
        <strain evidence="13">SB0664_bin_27</strain>
    </source>
</reference>
<evidence type="ECO:0000256" key="2">
    <source>
        <dbReference type="ARBA" id="ARBA00022729"/>
    </source>
</evidence>
<keyword evidence="6" id="KW-0961">Cell wall biogenesis/degradation</keyword>
<evidence type="ECO:0000256" key="6">
    <source>
        <dbReference type="ARBA" id="ARBA00023316"/>
    </source>
</evidence>
<protein>
    <submittedName>
        <fullName evidence="13">D-alanyl-D-alanine carboxypeptidase</fullName>
    </submittedName>
</protein>
<keyword evidence="5" id="KW-0573">Peptidoglycan synthesis</keyword>
<keyword evidence="11" id="KW-1133">Transmembrane helix</keyword>
<evidence type="ECO:0000256" key="7">
    <source>
        <dbReference type="PIRSR" id="PIRSR618044-1"/>
    </source>
</evidence>
<dbReference type="GO" id="GO:0009002">
    <property type="term" value="F:serine-type D-Ala-D-Ala carboxypeptidase activity"/>
    <property type="evidence" value="ECO:0007669"/>
    <property type="project" value="InterPro"/>
</dbReference>
<comment type="similarity">
    <text evidence="1 9">Belongs to the peptidase S11 family.</text>
</comment>
<dbReference type="PRINTS" id="PR00725">
    <property type="entry name" value="DADACBPTASE1"/>
</dbReference>
<feature type="domain" description="Peptidase S11 D-alanyl-D-alanine carboxypeptidase A N-terminal" evidence="12">
    <location>
        <begin position="78"/>
        <end position="297"/>
    </location>
</feature>
<dbReference type="Pfam" id="PF00768">
    <property type="entry name" value="Peptidase_S11"/>
    <property type="match status" value="1"/>
</dbReference>
<keyword evidence="4" id="KW-0133">Cell shape</keyword>
<feature type="active site" description="Proton acceptor" evidence="7">
    <location>
        <position position="116"/>
    </location>
</feature>
<evidence type="ECO:0000256" key="4">
    <source>
        <dbReference type="ARBA" id="ARBA00022960"/>
    </source>
</evidence>
<evidence type="ECO:0000259" key="12">
    <source>
        <dbReference type="Pfam" id="PF00768"/>
    </source>
</evidence>
<dbReference type="GO" id="GO:0071555">
    <property type="term" value="P:cell wall organization"/>
    <property type="evidence" value="ECO:0007669"/>
    <property type="project" value="UniProtKB-KW"/>
</dbReference>
<dbReference type="GO" id="GO:0008360">
    <property type="term" value="P:regulation of cell shape"/>
    <property type="evidence" value="ECO:0007669"/>
    <property type="project" value="UniProtKB-KW"/>
</dbReference>
<dbReference type="InterPro" id="IPR012338">
    <property type="entry name" value="Beta-lactam/transpept-like"/>
</dbReference>
<comment type="caution">
    <text evidence="13">The sequence shown here is derived from an EMBL/GenBank/DDBJ whole genome shotgun (WGS) entry which is preliminary data.</text>
</comment>
<evidence type="ECO:0000313" key="13">
    <source>
        <dbReference type="EMBL" id="MXY95713.1"/>
    </source>
</evidence>
<feature type="binding site" evidence="8">
    <location>
        <position position="268"/>
    </location>
    <ligand>
        <name>substrate</name>
    </ligand>
</feature>
<evidence type="ECO:0000256" key="1">
    <source>
        <dbReference type="ARBA" id="ARBA00007164"/>
    </source>
</evidence>
<evidence type="ECO:0000256" key="5">
    <source>
        <dbReference type="ARBA" id="ARBA00022984"/>
    </source>
</evidence>
<feature type="region of interest" description="Disordered" evidence="10">
    <location>
        <begin position="1"/>
        <end position="23"/>
    </location>
</feature>
<keyword evidence="13" id="KW-0121">Carboxypeptidase</keyword>
<feature type="transmembrane region" description="Helical" evidence="11">
    <location>
        <begin position="28"/>
        <end position="47"/>
    </location>
</feature>
<dbReference type="SUPFAM" id="SSF56601">
    <property type="entry name" value="beta-lactamase/transpeptidase-like"/>
    <property type="match status" value="1"/>
</dbReference>
<dbReference type="GO" id="GO:0009252">
    <property type="term" value="P:peptidoglycan biosynthetic process"/>
    <property type="evidence" value="ECO:0007669"/>
    <property type="project" value="UniProtKB-KW"/>
</dbReference>
<evidence type="ECO:0000256" key="3">
    <source>
        <dbReference type="ARBA" id="ARBA00022801"/>
    </source>
</evidence>